<feature type="region of interest" description="Disordered" evidence="1">
    <location>
        <begin position="75"/>
        <end position="96"/>
    </location>
</feature>
<proteinExistence type="predicted"/>
<evidence type="ECO:0000313" key="3">
    <source>
        <dbReference type="Proteomes" id="UP001476798"/>
    </source>
</evidence>
<name>A0ABV0PWU5_9TELE</name>
<comment type="caution">
    <text evidence="2">The sequence shown here is derived from an EMBL/GenBank/DDBJ whole genome shotgun (WGS) entry which is preliminary data.</text>
</comment>
<evidence type="ECO:0000256" key="1">
    <source>
        <dbReference type="SAM" id="MobiDB-lite"/>
    </source>
</evidence>
<dbReference type="Proteomes" id="UP001476798">
    <property type="component" value="Unassembled WGS sequence"/>
</dbReference>
<protein>
    <submittedName>
        <fullName evidence="2">Uncharacterized protein</fullName>
    </submittedName>
</protein>
<gene>
    <name evidence="2" type="ORF">GOODEAATRI_008300</name>
</gene>
<organism evidence="2 3">
    <name type="scientific">Goodea atripinnis</name>
    <dbReference type="NCBI Taxonomy" id="208336"/>
    <lineage>
        <taxon>Eukaryota</taxon>
        <taxon>Metazoa</taxon>
        <taxon>Chordata</taxon>
        <taxon>Craniata</taxon>
        <taxon>Vertebrata</taxon>
        <taxon>Euteleostomi</taxon>
        <taxon>Actinopterygii</taxon>
        <taxon>Neopterygii</taxon>
        <taxon>Teleostei</taxon>
        <taxon>Neoteleostei</taxon>
        <taxon>Acanthomorphata</taxon>
        <taxon>Ovalentaria</taxon>
        <taxon>Atherinomorphae</taxon>
        <taxon>Cyprinodontiformes</taxon>
        <taxon>Goodeidae</taxon>
        <taxon>Goodea</taxon>
    </lineage>
</organism>
<keyword evidence="3" id="KW-1185">Reference proteome</keyword>
<dbReference type="EMBL" id="JAHRIO010090399">
    <property type="protein sequence ID" value="MEQ2187797.1"/>
    <property type="molecule type" value="Genomic_DNA"/>
</dbReference>
<evidence type="ECO:0000313" key="2">
    <source>
        <dbReference type="EMBL" id="MEQ2187797.1"/>
    </source>
</evidence>
<accession>A0ABV0PWU5</accession>
<reference evidence="2 3" key="1">
    <citation type="submission" date="2021-06" db="EMBL/GenBank/DDBJ databases">
        <authorList>
            <person name="Palmer J.M."/>
        </authorList>
    </citation>
    <scope>NUCLEOTIDE SEQUENCE [LARGE SCALE GENOMIC DNA]</scope>
    <source>
        <strain evidence="2 3">GA_2019</strain>
        <tissue evidence="2">Muscle</tissue>
    </source>
</reference>
<sequence>MAPSSGPNGANSCYEDHDAIFLALSATSDASTLNWTTFMWRMDAELGPVFNYMTGSARIGRAEMKWGAPQLLPQRADRSSVSALTGPDSEVSGGKLTADRRDKEQNLFWEWDGRGSGVKGAECPASPESGSCFYRAEGSGSCWVQNHAWITRRTWF</sequence>